<dbReference type="KEGG" id="slx:SLAV_35730"/>
<dbReference type="InterPro" id="IPR003593">
    <property type="entry name" value="AAA+_ATPase"/>
</dbReference>
<dbReference type="InterPro" id="IPR051309">
    <property type="entry name" value="ABCF_ATPase"/>
</dbReference>
<sequence length="555" mass="59400">MTATDTSARLTALDVTKAYDGRLVLGSVTCSVTAGDRLGIVGENGSGKSTLLRILAGAERPDSGKVFIRSRGQVGHLAQEEELLAHLTVQQVIDRALGELRGMEAGLRRLERRMEDGDTSVLTDYADLLTTYELRGGYEADARVERALHGLGLLRLRRDCPVGALSGGGRVRLRLATLLAAEPEVLLLDEPTNHLDDSALTWLEEHLRTRRGTTVAVSHDRVFLDRVTTSLLEVDGDTHTVVRHGNGYTGYRAERAAARERAEQAHEAWTTEVARLRDAAAGTARRVAPGRARKDGNKMAYDRAAGRVQQSLASRVRQAEERLGRLLAQPAPRPAPPLRFTVVPQGGEARGTLLAAHSAEVPGRLAPTSLTLGPGDRLLIGGPNGAGKSTLLDLLAGTAEPAHGRVERRGRIGLLHQLPDPGPDGLTVLAAYGQGRAGHPEEHAEQLLALGLFHRDRLGVPVGSLSAGQRQRLALARLVTEPYDVLLLDEPTNHLSLALVEELETALRDFPGAVAVVSHDRMLRARWQGARLDLAAAAPADGRSAALPTPAAHAA</sequence>
<dbReference type="FunFam" id="3.40.50.300:FF:000011">
    <property type="entry name" value="Putative ABC transporter ATP-binding component"/>
    <property type="match status" value="1"/>
</dbReference>
<dbReference type="OrthoDB" id="3169603at2"/>
<organism evidence="1 2">
    <name type="scientific">Streptomyces lavendulae subsp. lavendulae</name>
    <dbReference type="NCBI Taxonomy" id="58340"/>
    <lineage>
        <taxon>Bacteria</taxon>
        <taxon>Bacillati</taxon>
        <taxon>Actinomycetota</taxon>
        <taxon>Actinomycetes</taxon>
        <taxon>Kitasatosporales</taxon>
        <taxon>Streptomycetaceae</taxon>
        <taxon>Streptomyces</taxon>
    </lineage>
</organism>
<dbReference type="RefSeq" id="WP_030230398.1">
    <property type="nucleotide sequence ID" value="NZ_CP024985.1"/>
</dbReference>
<dbReference type="Gene3D" id="3.40.50.300">
    <property type="entry name" value="P-loop containing nucleotide triphosphate hydrolases"/>
    <property type="match status" value="2"/>
</dbReference>
<dbReference type="SUPFAM" id="SSF52540">
    <property type="entry name" value="P-loop containing nucleoside triphosphate hydrolases"/>
    <property type="match status" value="2"/>
</dbReference>
<keyword evidence="2" id="KW-1185">Reference proteome</keyword>
<dbReference type="InterPro" id="IPR017871">
    <property type="entry name" value="ABC_transporter-like_CS"/>
</dbReference>
<dbReference type="PROSITE" id="PS00211">
    <property type="entry name" value="ABC_TRANSPORTER_1"/>
    <property type="match status" value="1"/>
</dbReference>
<keyword evidence="1" id="KW-0067">ATP-binding</keyword>
<name>A0A2K8PTE5_STRLA</name>
<dbReference type="Pfam" id="PF00005">
    <property type="entry name" value="ABC_tran"/>
    <property type="match status" value="2"/>
</dbReference>
<reference evidence="1 2" key="1">
    <citation type="submission" date="2017-11" db="EMBL/GenBank/DDBJ databases">
        <title>Complete genome sequence of Streptomyces lavendulae subsp. lavendulae CCM 3239 (formerly 'Streptomyces aureofaciens CCM 3239'), the producer of the angucycline-type antibiotic auricin.</title>
        <authorList>
            <person name="Busche T."/>
            <person name="Novakova R."/>
            <person name="Al'Dilaimi A."/>
            <person name="Homerova D."/>
            <person name="Feckova L."/>
            <person name="Rezuchova B."/>
            <person name="Mingyar E."/>
            <person name="Csolleiova D."/>
            <person name="Bekeova C."/>
            <person name="Winkler A."/>
            <person name="Sevcikova B."/>
            <person name="Kalinowski J."/>
            <person name="Kormanec J."/>
            <person name="Ruckert C."/>
        </authorList>
    </citation>
    <scope>NUCLEOTIDE SEQUENCE [LARGE SCALE GENOMIC DNA]</scope>
    <source>
        <strain evidence="1 2">CCM 3239</strain>
    </source>
</reference>
<accession>A0A2K8PTE5</accession>
<evidence type="ECO:0000313" key="1">
    <source>
        <dbReference type="EMBL" id="ATZ28915.1"/>
    </source>
</evidence>
<evidence type="ECO:0000313" key="2">
    <source>
        <dbReference type="Proteomes" id="UP000231791"/>
    </source>
</evidence>
<dbReference type="AlphaFoldDB" id="A0A2K8PTE5"/>
<dbReference type="GO" id="GO:0005524">
    <property type="term" value="F:ATP binding"/>
    <property type="evidence" value="ECO:0007669"/>
    <property type="project" value="UniProtKB-KW"/>
</dbReference>
<dbReference type="GeneID" id="49388117"/>
<dbReference type="PANTHER" id="PTHR42855">
    <property type="entry name" value="ABC TRANSPORTER ATP-BINDING SUBUNIT"/>
    <property type="match status" value="1"/>
</dbReference>
<dbReference type="PROSITE" id="PS50893">
    <property type="entry name" value="ABC_TRANSPORTER_2"/>
    <property type="match status" value="2"/>
</dbReference>
<gene>
    <name evidence="1" type="primary">yheS3</name>
    <name evidence="1" type="ORF">SLAV_35730</name>
</gene>
<protein>
    <submittedName>
        <fullName evidence="1">Putative ABC transporter ATP-binding protein YheS</fullName>
    </submittedName>
</protein>
<dbReference type="InterPro" id="IPR027417">
    <property type="entry name" value="P-loop_NTPase"/>
</dbReference>
<dbReference type="InterPro" id="IPR003439">
    <property type="entry name" value="ABC_transporter-like_ATP-bd"/>
</dbReference>
<dbReference type="Proteomes" id="UP000231791">
    <property type="component" value="Chromosome"/>
</dbReference>
<keyword evidence="1" id="KW-0547">Nucleotide-binding</keyword>
<dbReference type="GO" id="GO:0016887">
    <property type="term" value="F:ATP hydrolysis activity"/>
    <property type="evidence" value="ECO:0007669"/>
    <property type="project" value="InterPro"/>
</dbReference>
<dbReference type="CDD" id="cd03221">
    <property type="entry name" value="ABCF_EF-3"/>
    <property type="match status" value="2"/>
</dbReference>
<proteinExistence type="predicted"/>
<dbReference type="EMBL" id="CP024985">
    <property type="protein sequence ID" value="ATZ28915.1"/>
    <property type="molecule type" value="Genomic_DNA"/>
</dbReference>
<dbReference type="SMART" id="SM00382">
    <property type="entry name" value="AAA"/>
    <property type="match status" value="2"/>
</dbReference>
<dbReference type="PANTHER" id="PTHR42855:SF2">
    <property type="entry name" value="DRUG RESISTANCE ABC TRANSPORTER,ATP-BINDING PROTEIN"/>
    <property type="match status" value="1"/>
</dbReference>